<dbReference type="SUPFAM" id="SSF48452">
    <property type="entry name" value="TPR-like"/>
    <property type="match status" value="1"/>
</dbReference>
<dbReference type="Proteomes" id="UP001267878">
    <property type="component" value="Unassembled WGS sequence"/>
</dbReference>
<name>A0ABU1VRZ7_9GAMM</name>
<keyword evidence="1" id="KW-0802">TPR repeat</keyword>
<evidence type="ECO:0000256" key="1">
    <source>
        <dbReference type="PROSITE-ProRule" id="PRU00339"/>
    </source>
</evidence>
<dbReference type="Pfam" id="PF13414">
    <property type="entry name" value="TPR_11"/>
    <property type="match status" value="1"/>
</dbReference>
<dbReference type="PANTHER" id="PTHR44216">
    <property type="entry name" value="PROTEIN O-MANNOSYL-TRANSFERASE TMTC2"/>
    <property type="match status" value="1"/>
</dbReference>
<dbReference type="Gene3D" id="1.25.40.10">
    <property type="entry name" value="Tetratricopeptide repeat domain"/>
    <property type="match status" value="2"/>
</dbReference>
<dbReference type="SMART" id="SM00028">
    <property type="entry name" value="TPR"/>
    <property type="match status" value="3"/>
</dbReference>
<dbReference type="Gene3D" id="1.10.1660.10">
    <property type="match status" value="1"/>
</dbReference>
<dbReference type="EMBL" id="JAVDVW010000002">
    <property type="protein sequence ID" value="MDR7100217.1"/>
    <property type="molecule type" value="Genomic_DNA"/>
</dbReference>
<organism evidence="2 3">
    <name type="scientific">Agrilutibacter niabensis</name>
    <dbReference type="NCBI Taxonomy" id="380628"/>
    <lineage>
        <taxon>Bacteria</taxon>
        <taxon>Pseudomonadati</taxon>
        <taxon>Pseudomonadota</taxon>
        <taxon>Gammaproteobacteria</taxon>
        <taxon>Lysobacterales</taxon>
        <taxon>Lysobacteraceae</taxon>
        <taxon>Agrilutibacter</taxon>
    </lineage>
</organism>
<dbReference type="RefSeq" id="WP_310054864.1">
    <property type="nucleotide sequence ID" value="NZ_JAVDVW010000002.1"/>
</dbReference>
<dbReference type="InterPro" id="IPR011990">
    <property type="entry name" value="TPR-like_helical_dom_sf"/>
</dbReference>
<accession>A0ABU1VRZ7</accession>
<dbReference type="PANTHER" id="PTHR44216:SF3">
    <property type="entry name" value="PROTEIN O-MANNOSYL-TRANSFERASE TMTC2"/>
    <property type="match status" value="1"/>
</dbReference>
<feature type="repeat" description="TPR" evidence="1">
    <location>
        <begin position="213"/>
        <end position="246"/>
    </location>
</feature>
<dbReference type="InterPro" id="IPR052384">
    <property type="entry name" value="TMTC_O-mannosyltransferase"/>
</dbReference>
<gene>
    <name evidence="2" type="ORF">J2X04_002598</name>
</gene>
<comment type="caution">
    <text evidence="2">The sequence shown here is derived from an EMBL/GenBank/DDBJ whole genome shotgun (WGS) entry which is preliminary data.</text>
</comment>
<protein>
    <submittedName>
        <fullName evidence="2">Tetratricopeptide (TPR) repeat protein</fullName>
    </submittedName>
</protein>
<dbReference type="Pfam" id="PF13432">
    <property type="entry name" value="TPR_16"/>
    <property type="match status" value="1"/>
</dbReference>
<dbReference type="InterPro" id="IPR019734">
    <property type="entry name" value="TPR_rpt"/>
</dbReference>
<sequence length="279" mass="31296">MHQYGVGDVEKLLRLPRSAIRSLVAAGFVTPARGPRNALLFSFRDLIVLRTARALSVANIPHRRILRALRELRSRLPEEMPLSGLSIGAFADHVVVREGLSRWMAESGQYLLAFEGDPAQGTLRVIEPAPAPAPATGEDWSVRGADLERDNAEHAAQAYERAITADPMRLDARINLGRLLHELERYDEAESVYRDAFAIVRSERSHSDRGDAALLHYNLGVLLDDLERTDEAMGEYEAALRADPDLADGHYNLALLYEQQGRAKQALRHMSQYRRLTRQ</sequence>
<evidence type="ECO:0000313" key="2">
    <source>
        <dbReference type="EMBL" id="MDR7100217.1"/>
    </source>
</evidence>
<proteinExistence type="predicted"/>
<keyword evidence="3" id="KW-1185">Reference proteome</keyword>
<reference evidence="2 3" key="1">
    <citation type="submission" date="2023-07" db="EMBL/GenBank/DDBJ databases">
        <title>Sorghum-associated microbial communities from plants grown in Nebraska, USA.</title>
        <authorList>
            <person name="Schachtman D."/>
        </authorList>
    </citation>
    <scope>NUCLEOTIDE SEQUENCE [LARGE SCALE GENOMIC DNA]</scope>
    <source>
        <strain evidence="2 3">BE187</strain>
    </source>
</reference>
<evidence type="ECO:0000313" key="3">
    <source>
        <dbReference type="Proteomes" id="UP001267878"/>
    </source>
</evidence>
<dbReference type="PROSITE" id="PS50005">
    <property type="entry name" value="TPR"/>
    <property type="match status" value="1"/>
</dbReference>